<name>A0A9Q1BG76_HOLLE</name>
<dbReference type="SMART" id="SM00034">
    <property type="entry name" value="CLECT"/>
    <property type="match status" value="1"/>
</dbReference>
<accession>A0A9Q1BG76</accession>
<dbReference type="SUPFAM" id="SSF56436">
    <property type="entry name" value="C-type lectin-like"/>
    <property type="match status" value="1"/>
</dbReference>
<dbReference type="OrthoDB" id="2142683at2759"/>
<dbReference type="Proteomes" id="UP001152320">
    <property type="component" value="Chromosome 18"/>
</dbReference>
<dbReference type="EMBL" id="JAIZAY010000018">
    <property type="protein sequence ID" value="KAJ8024468.1"/>
    <property type="molecule type" value="Genomic_DNA"/>
</dbReference>
<dbReference type="InterPro" id="IPR016186">
    <property type="entry name" value="C-type_lectin-like/link_sf"/>
</dbReference>
<evidence type="ECO:0000313" key="3">
    <source>
        <dbReference type="Proteomes" id="UP001152320"/>
    </source>
</evidence>
<dbReference type="PROSITE" id="PS50041">
    <property type="entry name" value="C_TYPE_LECTIN_2"/>
    <property type="match status" value="1"/>
</dbReference>
<dbReference type="PANTHER" id="PTHR22803">
    <property type="entry name" value="MANNOSE, PHOSPHOLIPASE, LECTIN RECEPTOR RELATED"/>
    <property type="match status" value="1"/>
</dbReference>
<dbReference type="InterPro" id="IPR016187">
    <property type="entry name" value="CTDL_fold"/>
</dbReference>
<keyword evidence="3" id="KW-1185">Reference proteome</keyword>
<comment type="caution">
    <text evidence="2">The sequence shown here is derived from an EMBL/GenBank/DDBJ whole genome shotgun (WGS) entry which is preliminary data.</text>
</comment>
<reference evidence="2" key="1">
    <citation type="submission" date="2021-10" db="EMBL/GenBank/DDBJ databases">
        <title>Tropical sea cucumber genome reveals ecological adaptation and Cuvierian tubules defense mechanism.</title>
        <authorList>
            <person name="Chen T."/>
        </authorList>
    </citation>
    <scope>NUCLEOTIDE SEQUENCE</scope>
    <source>
        <strain evidence="2">Nanhai2018</strain>
        <tissue evidence="2">Muscle</tissue>
    </source>
</reference>
<dbReference type="CDD" id="cd00037">
    <property type="entry name" value="CLECT"/>
    <property type="match status" value="1"/>
</dbReference>
<dbReference type="AlphaFoldDB" id="A0A9Q1BG76"/>
<feature type="domain" description="C-type lectin" evidence="1">
    <location>
        <begin position="15"/>
        <end position="131"/>
    </location>
</feature>
<dbReference type="InterPro" id="IPR001304">
    <property type="entry name" value="C-type_lectin-like"/>
</dbReference>
<sequence length="134" mass="15618">MYILFLKVCDTWTVHGSSCYLFDTRSSTWYDAAQLCALYHPKAHLVIIETESENDFVASLVGSSTPWIGLSDEDDQWIWSNQRVSPGTPATFVNWDSDYSNNINRNCAYIRGYNKKWQTYWCNDNEMFVCEVEQ</sequence>
<evidence type="ECO:0000259" key="1">
    <source>
        <dbReference type="PROSITE" id="PS50041"/>
    </source>
</evidence>
<organism evidence="2 3">
    <name type="scientific">Holothuria leucospilota</name>
    <name type="common">Black long sea cucumber</name>
    <name type="synonym">Mertensiothuria leucospilota</name>
    <dbReference type="NCBI Taxonomy" id="206669"/>
    <lineage>
        <taxon>Eukaryota</taxon>
        <taxon>Metazoa</taxon>
        <taxon>Echinodermata</taxon>
        <taxon>Eleutherozoa</taxon>
        <taxon>Echinozoa</taxon>
        <taxon>Holothuroidea</taxon>
        <taxon>Aspidochirotacea</taxon>
        <taxon>Aspidochirotida</taxon>
        <taxon>Holothuriidae</taxon>
        <taxon>Holothuria</taxon>
    </lineage>
</organism>
<dbReference type="Gene3D" id="3.10.100.10">
    <property type="entry name" value="Mannose-Binding Protein A, subunit A"/>
    <property type="match status" value="1"/>
</dbReference>
<dbReference type="InterPro" id="IPR050111">
    <property type="entry name" value="C-type_lectin/snaclec_domain"/>
</dbReference>
<proteinExistence type="predicted"/>
<dbReference type="Pfam" id="PF00059">
    <property type="entry name" value="Lectin_C"/>
    <property type="match status" value="1"/>
</dbReference>
<gene>
    <name evidence="2" type="ORF">HOLleu_34383</name>
</gene>
<protein>
    <submittedName>
        <fullName evidence="2">Lectin BRA-3</fullName>
    </submittedName>
</protein>
<evidence type="ECO:0000313" key="2">
    <source>
        <dbReference type="EMBL" id="KAJ8024468.1"/>
    </source>
</evidence>